<dbReference type="InterPro" id="IPR053793">
    <property type="entry name" value="PB1-like"/>
</dbReference>
<comment type="subcellular location">
    <subcellularLocation>
        <location evidence="1 8">Nucleus</location>
    </subcellularLocation>
</comment>
<dbReference type="EMBL" id="KX784835">
    <property type="protein sequence ID" value="ARR29282.1"/>
    <property type="molecule type" value="mRNA"/>
</dbReference>
<keyword evidence="7 8" id="KW-0927">Auxin signaling pathway</keyword>
<dbReference type="Pfam" id="PF06507">
    <property type="entry name" value="ARF_AD"/>
    <property type="match status" value="1"/>
</dbReference>
<comment type="function">
    <text evidence="8">Auxin response factors (ARFs) are transcriptional factors that bind specifically to the DNA sequence 5'-TGTCTC-3' found in the auxin-responsive promoter elements (AuxREs).</text>
</comment>
<evidence type="ECO:0000256" key="2">
    <source>
        <dbReference type="ARBA" id="ARBA00007853"/>
    </source>
</evidence>
<dbReference type="PROSITE" id="PS51745">
    <property type="entry name" value="PB1"/>
    <property type="match status" value="1"/>
</dbReference>
<evidence type="ECO:0000256" key="7">
    <source>
        <dbReference type="ARBA" id="ARBA00023294"/>
    </source>
</evidence>
<evidence type="ECO:0000256" key="1">
    <source>
        <dbReference type="ARBA" id="ARBA00004123"/>
    </source>
</evidence>
<accession>A0A1X9T672</accession>
<dbReference type="PROSITE" id="PS50863">
    <property type="entry name" value="B3"/>
    <property type="match status" value="1"/>
</dbReference>
<dbReference type="Gene3D" id="2.40.330.10">
    <property type="entry name" value="DNA-binding pseudobarrel domain"/>
    <property type="match status" value="1"/>
</dbReference>
<evidence type="ECO:0000259" key="10">
    <source>
        <dbReference type="PROSITE" id="PS50863"/>
    </source>
</evidence>
<dbReference type="Gene3D" id="2.30.30.1040">
    <property type="match status" value="1"/>
</dbReference>
<dbReference type="GO" id="GO:0005634">
    <property type="term" value="C:nucleus"/>
    <property type="evidence" value="ECO:0007669"/>
    <property type="project" value="UniProtKB-SubCell"/>
</dbReference>
<comment type="similarity">
    <text evidence="2 8">Belongs to the ARF family.</text>
</comment>
<name>A0A1X9T672_9MONI</name>
<dbReference type="InterPro" id="IPR010525">
    <property type="entry name" value="ARF_dom"/>
</dbReference>
<evidence type="ECO:0000256" key="9">
    <source>
        <dbReference type="SAM" id="MobiDB-lite"/>
    </source>
</evidence>
<evidence type="ECO:0000256" key="3">
    <source>
        <dbReference type="ARBA" id="ARBA00023015"/>
    </source>
</evidence>
<feature type="compositionally biased region" description="Low complexity" evidence="9">
    <location>
        <begin position="466"/>
        <end position="481"/>
    </location>
</feature>
<dbReference type="AlphaFoldDB" id="A0A1X9T672"/>
<gene>
    <name evidence="12" type="primary">ARF6</name>
</gene>
<feature type="region of interest" description="Disordered" evidence="9">
    <location>
        <begin position="462"/>
        <end position="481"/>
    </location>
</feature>
<feature type="compositionally biased region" description="Polar residues" evidence="9">
    <location>
        <begin position="918"/>
        <end position="941"/>
    </location>
</feature>
<dbReference type="Gene3D" id="3.10.20.90">
    <property type="entry name" value="Phosphatidylinositol 3-kinase Catalytic Subunit, Chain A, domain 1"/>
    <property type="match status" value="1"/>
</dbReference>
<dbReference type="InterPro" id="IPR044835">
    <property type="entry name" value="ARF_plant"/>
</dbReference>
<keyword evidence="5 8" id="KW-0804">Transcription</keyword>
<reference evidence="12" key="1">
    <citation type="submission" date="2016-08" db="EMBL/GenBank/DDBJ databases">
        <title>ARF genes in ferns.</title>
        <authorList>
            <person name="Li G.-S."/>
        </authorList>
    </citation>
    <scope>NUCLEOTIDE SEQUENCE</scope>
    <source>
        <strain evidence="12">CgARF6c</strain>
    </source>
</reference>
<dbReference type="InterPro" id="IPR015300">
    <property type="entry name" value="DNA-bd_pseudobarrel_sf"/>
</dbReference>
<evidence type="ECO:0000259" key="11">
    <source>
        <dbReference type="PROSITE" id="PS51745"/>
    </source>
</evidence>
<evidence type="ECO:0000256" key="6">
    <source>
        <dbReference type="ARBA" id="ARBA00023242"/>
    </source>
</evidence>
<dbReference type="FunFam" id="2.40.330.10:FF:000001">
    <property type="entry name" value="Auxin response factor"/>
    <property type="match status" value="1"/>
</dbReference>
<dbReference type="SUPFAM" id="SSF54277">
    <property type="entry name" value="CAD &amp; PB1 domains"/>
    <property type="match status" value="1"/>
</dbReference>
<dbReference type="GO" id="GO:0006355">
    <property type="term" value="P:regulation of DNA-templated transcription"/>
    <property type="evidence" value="ECO:0007669"/>
    <property type="project" value="InterPro"/>
</dbReference>
<keyword evidence="6 8" id="KW-0539">Nucleus</keyword>
<evidence type="ECO:0000256" key="4">
    <source>
        <dbReference type="ARBA" id="ARBA00023125"/>
    </source>
</evidence>
<proteinExistence type="evidence at transcript level"/>
<keyword evidence="4 8" id="KW-0238">DNA-binding</keyword>
<feature type="region of interest" description="Disordered" evidence="9">
    <location>
        <begin position="904"/>
        <end position="941"/>
    </location>
</feature>
<feature type="domain" description="PB1" evidence="11">
    <location>
        <begin position="814"/>
        <end position="897"/>
    </location>
</feature>
<organism evidence="12">
    <name type="scientific">Cyrtomium guizhouense</name>
    <dbReference type="NCBI Taxonomy" id="306076"/>
    <lineage>
        <taxon>Eukaryota</taxon>
        <taxon>Viridiplantae</taxon>
        <taxon>Streptophyta</taxon>
        <taxon>Embryophyta</taxon>
        <taxon>Tracheophyta</taxon>
        <taxon>Polypodiopsida</taxon>
        <taxon>Polypodiidae</taxon>
        <taxon>Polypodiales</taxon>
        <taxon>Polypodiineae</taxon>
        <taxon>Dryopteridaceae</taxon>
        <taxon>Dryopteridoideae</taxon>
        <taxon>Cyrtomium</taxon>
    </lineage>
</organism>
<sequence>MKLSTTASLAQEGERKNVNSELWHACAGPLVSLPAAGSYCVYLPQGHSEQVAASTQQDVDAGIPNYHPNLRPQLVCQLHDVILHADIETDEVYCQMTLQPVNMQERESFFVPDAGSQSRQPNVFFCKMLTASDTSTHGGFSIPRRAAERVFPLLDFQLQPPAQEIIARDLHDTEWRFRHIYRGQPKRHLLTTGWSVFVSAKRLMAGDSILFIRNDKNNLFLGIRRANRPQTFIPSSVLSSDSMHIGVLAAAAHAASTNSRFTVFYNPRASPSEFVVPLSKFEKAVYHTRVSVGMRFRMLFETEESSVRRYMGTVTHIGDLDPVRWPNSQWRSIKVGWDESTAGERPRRVSLWEIEPLTTFLVYPPPSSWRLRPSWPQPIDMELDGSKNSAIWAQFQHSSSGYDGLPFQSIGMSPLMSSMQQVYNPTAGLGMHDASRATKSQECFTINQLQFQRQPMQLDEMQFKAQSQPQQQSLSPSLLQPQQQQLLPFSQASLVQTQPVQSFHPSASSFQHQKASDLYQQHPQQCRSLPLEGQSGYPSPQQHQTFHATFEQSQSHHQHLYQVSSEASSSVHMPLSQMQAPNNTVLSTPQSLSANYGANVSLVAPLSNSFPVPSSSVAPLSSSFPLLQSNSPTSTADAKPLSSNSISAARPFIPTSTIEAPAIQHTDNTSTSWLPRGSQDELTNTTKFLEGMYAVSQTNGIILPNYSTLGTPFTSMSCYEQDDFTTKFRKPLLCNEPDVNLLSNPTSTPMVADFKSCNEVEVFQNQCSNQLMQGQYPIESMDFSSDAPLPNGHLSDSQFFQHMQTLGDANLPTRTYTKVYKSGSVGRSLDLTRFCNYNELLCELEKFFGLEGQLEDPGSGWKLVFLDKENDWLLLGDDPWEVFINNVRSLKILSPLEFLNLRNEASTQQPQRRRSGSEDGTGQHESPYPSSGITSAASLDF</sequence>
<dbReference type="SUPFAM" id="SSF101936">
    <property type="entry name" value="DNA-binding pseudobarrel domain"/>
    <property type="match status" value="1"/>
</dbReference>
<evidence type="ECO:0000256" key="5">
    <source>
        <dbReference type="ARBA" id="ARBA00023163"/>
    </source>
</evidence>
<dbReference type="SMART" id="SM01019">
    <property type="entry name" value="B3"/>
    <property type="match status" value="1"/>
</dbReference>
<dbReference type="Pfam" id="PF02362">
    <property type="entry name" value="B3"/>
    <property type="match status" value="1"/>
</dbReference>
<dbReference type="InterPro" id="IPR033389">
    <property type="entry name" value="AUX/IAA_dom"/>
</dbReference>
<dbReference type="GO" id="GO:0009734">
    <property type="term" value="P:auxin-activated signaling pathway"/>
    <property type="evidence" value="ECO:0007669"/>
    <property type="project" value="UniProtKB-KW"/>
</dbReference>
<dbReference type="InterPro" id="IPR003340">
    <property type="entry name" value="B3_DNA-bd"/>
</dbReference>
<dbReference type="Pfam" id="PF02309">
    <property type="entry name" value="AUX_IAA"/>
    <property type="match status" value="1"/>
</dbReference>
<keyword evidence="3 8" id="KW-0805">Transcription regulation</keyword>
<dbReference type="PANTHER" id="PTHR31384">
    <property type="entry name" value="AUXIN RESPONSE FACTOR 4-RELATED"/>
    <property type="match status" value="1"/>
</dbReference>
<dbReference type="PANTHER" id="PTHR31384:SF115">
    <property type="entry name" value="AUXIN RESPONSE FACTOR 6"/>
    <property type="match status" value="1"/>
</dbReference>
<feature type="domain" description="TF-B3" evidence="10">
    <location>
        <begin position="125"/>
        <end position="227"/>
    </location>
</feature>
<feature type="region of interest" description="Disordered" evidence="9">
    <location>
        <begin position="503"/>
        <end position="522"/>
    </location>
</feature>
<dbReference type="FunFam" id="2.30.30.1040:FF:000001">
    <property type="entry name" value="Auxin response factor"/>
    <property type="match status" value="1"/>
</dbReference>
<dbReference type="CDD" id="cd10017">
    <property type="entry name" value="B3_DNA"/>
    <property type="match status" value="1"/>
</dbReference>
<evidence type="ECO:0000256" key="8">
    <source>
        <dbReference type="RuleBase" id="RU004561"/>
    </source>
</evidence>
<dbReference type="GO" id="GO:0003677">
    <property type="term" value="F:DNA binding"/>
    <property type="evidence" value="ECO:0007669"/>
    <property type="project" value="UniProtKB-KW"/>
</dbReference>
<protein>
    <recommendedName>
        <fullName evidence="8">Auxin response factor</fullName>
    </recommendedName>
</protein>
<comment type="subunit">
    <text evidence="8">Homodimers and heterodimers.</text>
</comment>
<evidence type="ECO:0000313" key="12">
    <source>
        <dbReference type="EMBL" id="ARR29282.1"/>
    </source>
</evidence>